<keyword evidence="5" id="KW-1185">Reference proteome</keyword>
<dbReference type="Pfam" id="PF05065">
    <property type="entry name" value="Phage_capsid"/>
    <property type="match status" value="1"/>
</dbReference>
<dbReference type="Gene3D" id="3.30.2400.10">
    <property type="entry name" value="Major capsid protein gp5"/>
    <property type="match status" value="1"/>
</dbReference>
<evidence type="ECO:0000313" key="4">
    <source>
        <dbReference type="EMBL" id="TWI65177.1"/>
    </source>
</evidence>
<dbReference type="Gene3D" id="3.30.2320.10">
    <property type="entry name" value="hypothetical protein PF0899 domain"/>
    <property type="match status" value="1"/>
</dbReference>
<evidence type="ECO:0000256" key="2">
    <source>
        <dbReference type="SAM" id="SignalP"/>
    </source>
</evidence>
<sequence length="437" mass="46855">MKRFIPHIPARGWALLALALVAGIAQALGFDVHPGAAAGVAGALLVSGEIDGAAIMKALDNVERNIDTMSKKATEDIANMGKISADTKTAIETLGTEQRTLADRLLQIEQKGAQQADAPPADESLGAQFIKSSRFEDFRKQDGRIKIRVELKNTVSNAVANTFSERRPGLVQGAFRVFTLEDLMTSIPTEAPSIEWTRESVFTNAAAEVAEGATRAQSSITFTPGVMAMSTVGHIIKITSQLSKDNAAMAAYINLRMEYGVNLKFENQLIIGNGTSPNIKGLAHVDNYVPHGYTAASLAALGLRNNMFDVIGKTIGDCAAADSPADVIIVNTVDWWTLRLAKNDTGEYILGKPGDNVIPMLFGLPVVASNAMPVGKFWTGPLRIAATLWRREGVAIDLSDSDGDNFQNGLVTVRAERRGALTVEKPYACRYGDLKPA</sequence>
<dbReference type="SUPFAM" id="SSF56563">
    <property type="entry name" value="Major capsid protein gp5"/>
    <property type="match status" value="1"/>
</dbReference>
<dbReference type="OrthoDB" id="637859at2"/>
<feature type="signal peptide" evidence="2">
    <location>
        <begin position="1"/>
        <end position="27"/>
    </location>
</feature>
<dbReference type="Proteomes" id="UP000318431">
    <property type="component" value="Unassembled WGS sequence"/>
</dbReference>
<gene>
    <name evidence="4" type="ORF">IP91_02584</name>
</gene>
<dbReference type="InterPro" id="IPR024455">
    <property type="entry name" value="Phage_capsid"/>
</dbReference>
<dbReference type="RefSeq" id="WP_145649429.1">
    <property type="nucleotide sequence ID" value="NZ_VLLB01000004.1"/>
</dbReference>
<dbReference type="EMBL" id="VLLB01000004">
    <property type="protein sequence ID" value="TWI65177.1"/>
    <property type="molecule type" value="Genomic_DNA"/>
</dbReference>
<evidence type="ECO:0000313" key="5">
    <source>
        <dbReference type="Proteomes" id="UP000318431"/>
    </source>
</evidence>
<name>A0A562R7Y6_9BURK</name>
<evidence type="ECO:0000256" key="1">
    <source>
        <dbReference type="ARBA" id="ARBA00004328"/>
    </source>
</evidence>
<feature type="chain" id="PRO_5022192233" evidence="2">
    <location>
        <begin position="28"/>
        <end position="437"/>
    </location>
</feature>
<dbReference type="InterPro" id="IPR054612">
    <property type="entry name" value="Phage_capsid-like_C"/>
</dbReference>
<protein>
    <submittedName>
        <fullName evidence="4">HK97 family phage major capsid protein</fullName>
    </submittedName>
</protein>
<keyword evidence="2" id="KW-0732">Signal</keyword>
<dbReference type="AlphaFoldDB" id="A0A562R7Y6"/>
<dbReference type="NCBIfam" id="TIGR01554">
    <property type="entry name" value="major_cap_HK97"/>
    <property type="match status" value="1"/>
</dbReference>
<proteinExistence type="predicted"/>
<organism evidence="4 5">
    <name type="scientific">Pseudoduganella lurida</name>
    <dbReference type="NCBI Taxonomy" id="1036180"/>
    <lineage>
        <taxon>Bacteria</taxon>
        <taxon>Pseudomonadati</taxon>
        <taxon>Pseudomonadota</taxon>
        <taxon>Betaproteobacteria</taxon>
        <taxon>Burkholderiales</taxon>
        <taxon>Oxalobacteraceae</taxon>
        <taxon>Telluria group</taxon>
        <taxon>Pseudoduganella</taxon>
    </lineage>
</organism>
<reference evidence="4 5" key="1">
    <citation type="journal article" date="2015" name="Stand. Genomic Sci.">
        <title>Genomic Encyclopedia of Bacterial and Archaeal Type Strains, Phase III: the genomes of soil and plant-associated and newly described type strains.</title>
        <authorList>
            <person name="Whitman W.B."/>
            <person name="Woyke T."/>
            <person name="Klenk H.P."/>
            <person name="Zhou Y."/>
            <person name="Lilburn T.G."/>
            <person name="Beck B.J."/>
            <person name="De Vos P."/>
            <person name="Vandamme P."/>
            <person name="Eisen J.A."/>
            <person name="Garrity G."/>
            <person name="Hugenholtz P."/>
            <person name="Kyrpides N.C."/>
        </authorList>
    </citation>
    <scope>NUCLEOTIDE SEQUENCE [LARGE SCALE GENOMIC DNA]</scope>
    <source>
        <strain evidence="4 5">CGMCC 1.10822</strain>
    </source>
</reference>
<evidence type="ECO:0000259" key="3">
    <source>
        <dbReference type="Pfam" id="PF05065"/>
    </source>
</evidence>
<comment type="subcellular location">
    <subcellularLocation>
        <location evidence="1">Virion</location>
    </subcellularLocation>
</comment>
<comment type="caution">
    <text evidence="4">The sequence shown here is derived from an EMBL/GenBank/DDBJ whole genome shotgun (WGS) entry which is preliminary data.</text>
</comment>
<accession>A0A562R7Y6</accession>
<feature type="domain" description="Phage capsid-like C-terminal" evidence="3">
    <location>
        <begin position="165"/>
        <end position="429"/>
    </location>
</feature>